<dbReference type="KEGG" id="tco:Theco_2465"/>
<keyword evidence="1" id="KW-0812">Transmembrane</keyword>
<accession>L0EHD4</accession>
<dbReference type="AlphaFoldDB" id="L0EHD4"/>
<proteinExistence type="predicted"/>
<dbReference type="Proteomes" id="UP000010795">
    <property type="component" value="Chromosome"/>
</dbReference>
<dbReference type="eggNOG" id="ENOG50303HV">
    <property type="taxonomic scope" value="Bacteria"/>
</dbReference>
<keyword evidence="1" id="KW-0472">Membrane</keyword>
<dbReference type="STRING" id="717605.Theco_2465"/>
<feature type="transmembrane region" description="Helical" evidence="1">
    <location>
        <begin position="58"/>
        <end position="78"/>
    </location>
</feature>
<dbReference type="OrthoDB" id="359342at2"/>
<keyword evidence="3" id="KW-1185">Reference proteome</keyword>
<evidence type="ECO:0008006" key="4">
    <source>
        <dbReference type="Google" id="ProtNLM"/>
    </source>
</evidence>
<name>L0EHD4_THECK</name>
<gene>
    <name evidence="2" type="ordered locus">Theco_2465</name>
</gene>
<dbReference type="HOGENOM" id="CLU_111586_0_0_9"/>
<dbReference type="EMBL" id="CP003255">
    <property type="protein sequence ID" value="AGA58570.1"/>
    <property type="molecule type" value="Genomic_DNA"/>
</dbReference>
<sequence>MTLGMSILLYGLALSIVLSAMIVGTLYANPRLLLQSYPEGIQRAAGAKTASEQRTTRIIGACFLLVLIGVPAVSTWLLERSLGGDIAFPTAFLNAFGIMTVFNAVDWLVLDWLLFCTVTPKFLVIEGTEGMAEYRNYRFHFRGFVVGTVLAAAASLALAAVFAIV</sequence>
<feature type="transmembrane region" description="Helical" evidence="1">
    <location>
        <begin position="90"/>
        <end position="110"/>
    </location>
</feature>
<evidence type="ECO:0000313" key="2">
    <source>
        <dbReference type="EMBL" id="AGA58570.1"/>
    </source>
</evidence>
<dbReference type="RefSeq" id="WP_015255314.1">
    <property type="nucleotide sequence ID" value="NC_019897.1"/>
</dbReference>
<protein>
    <recommendedName>
        <fullName evidence="4">Nitroreductase</fullName>
    </recommendedName>
</protein>
<organism evidence="2 3">
    <name type="scientific">Thermobacillus composti (strain DSM 18247 / JCM 13945 / KWC4)</name>
    <dbReference type="NCBI Taxonomy" id="717605"/>
    <lineage>
        <taxon>Bacteria</taxon>
        <taxon>Bacillati</taxon>
        <taxon>Bacillota</taxon>
        <taxon>Bacilli</taxon>
        <taxon>Bacillales</taxon>
        <taxon>Paenibacillaceae</taxon>
        <taxon>Thermobacillus</taxon>
    </lineage>
</organism>
<feature type="transmembrane region" description="Helical" evidence="1">
    <location>
        <begin position="7"/>
        <end position="28"/>
    </location>
</feature>
<evidence type="ECO:0000313" key="3">
    <source>
        <dbReference type="Proteomes" id="UP000010795"/>
    </source>
</evidence>
<evidence type="ECO:0000256" key="1">
    <source>
        <dbReference type="SAM" id="Phobius"/>
    </source>
</evidence>
<reference evidence="3" key="1">
    <citation type="submission" date="2012-01" db="EMBL/GenBank/DDBJ databases">
        <title>Complete sequence of chromosome of Thermobacillus composti KWC4.</title>
        <authorList>
            <person name="Lucas S."/>
            <person name="Han J."/>
            <person name="Lapidus A."/>
            <person name="Cheng J.-F."/>
            <person name="Goodwin L."/>
            <person name="Pitluck S."/>
            <person name="Peters L."/>
            <person name="Ovchinnikova G."/>
            <person name="Teshima H."/>
            <person name="Detter J.C."/>
            <person name="Han C."/>
            <person name="Tapia R."/>
            <person name="Land M."/>
            <person name="Hauser L."/>
            <person name="Kyrpides N."/>
            <person name="Ivanova N."/>
            <person name="Pagani I."/>
            <person name="Anderson I."/>
            <person name="Woyke T."/>
        </authorList>
    </citation>
    <scope>NUCLEOTIDE SEQUENCE [LARGE SCALE GENOMIC DNA]</scope>
    <source>
        <strain evidence="3">DSM 18247 / JCM 13945 / KWC4</strain>
    </source>
</reference>
<feature type="transmembrane region" description="Helical" evidence="1">
    <location>
        <begin position="144"/>
        <end position="164"/>
    </location>
</feature>
<keyword evidence="1" id="KW-1133">Transmembrane helix</keyword>